<reference evidence="6" key="1">
    <citation type="submission" date="2018-07" db="EMBL/GenBank/DDBJ databases">
        <title>Genome assembly of strain Ka43.</title>
        <authorList>
            <person name="Kukolya J."/>
            <person name="Nagy I."/>
            <person name="Horvath B."/>
            <person name="Toth A."/>
        </authorList>
    </citation>
    <scope>NUCLEOTIDE SEQUENCE</scope>
    <source>
        <strain evidence="6">KB43</strain>
    </source>
</reference>
<dbReference type="InterPro" id="IPR001647">
    <property type="entry name" value="HTH_TetR"/>
</dbReference>
<sequence>MPYPKDQKIKTRARILKSATELFFRYGFQKVSISQIMKEARMTHGAFYAHFESKEALFSASFLETLRDRGRARLVKAPLSVKKLIALATSYLNLRQQENLEPAPETVLFNEIGQHDERIRPLLQNSYDHLRKLLENRITAISRLQKLELNPGLISDRARAILASLVGAITLARMLPDETERSAILNAAQMQILALMGVQALQPIEG</sequence>
<dbReference type="SUPFAM" id="SSF48498">
    <property type="entry name" value="Tetracyclin repressor-like, C-terminal domain"/>
    <property type="match status" value="1"/>
</dbReference>
<evidence type="ECO:0000313" key="7">
    <source>
        <dbReference type="Proteomes" id="UP000652567"/>
    </source>
</evidence>
<evidence type="ECO:0000256" key="2">
    <source>
        <dbReference type="ARBA" id="ARBA00023125"/>
    </source>
</evidence>
<dbReference type="InterPro" id="IPR036271">
    <property type="entry name" value="Tet_transcr_reg_TetR-rel_C_sf"/>
</dbReference>
<proteinExistence type="predicted"/>
<feature type="domain" description="HTH tetR-type" evidence="5">
    <location>
        <begin position="9"/>
        <end position="69"/>
    </location>
</feature>
<dbReference type="PROSITE" id="PS50977">
    <property type="entry name" value="HTH_TETR_2"/>
    <property type="match status" value="1"/>
</dbReference>
<dbReference type="Pfam" id="PF00440">
    <property type="entry name" value="TetR_N"/>
    <property type="match status" value="1"/>
</dbReference>
<name>A0A928V5L7_9GAMM</name>
<gene>
    <name evidence="6" type="ORF">C4F51_13950</name>
</gene>
<keyword evidence="1" id="KW-0805">Transcription regulation</keyword>
<dbReference type="PRINTS" id="PR00455">
    <property type="entry name" value="HTHTETR"/>
</dbReference>
<dbReference type="EMBL" id="PRDL01000001">
    <property type="protein sequence ID" value="MBE8718293.1"/>
    <property type="molecule type" value="Genomic_DNA"/>
</dbReference>
<evidence type="ECO:0000256" key="3">
    <source>
        <dbReference type="ARBA" id="ARBA00023163"/>
    </source>
</evidence>
<evidence type="ECO:0000259" key="5">
    <source>
        <dbReference type="PROSITE" id="PS50977"/>
    </source>
</evidence>
<keyword evidence="7" id="KW-1185">Reference proteome</keyword>
<dbReference type="Proteomes" id="UP000652567">
    <property type="component" value="Unassembled WGS sequence"/>
</dbReference>
<feature type="DNA-binding region" description="H-T-H motif" evidence="4">
    <location>
        <begin position="32"/>
        <end position="51"/>
    </location>
</feature>
<dbReference type="PANTHER" id="PTHR47506">
    <property type="entry name" value="TRANSCRIPTIONAL REGULATORY PROTEIN"/>
    <property type="match status" value="1"/>
</dbReference>
<evidence type="ECO:0000256" key="4">
    <source>
        <dbReference type="PROSITE-ProRule" id="PRU00335"/>
    </source>
</evidence>
<comment type="caution">
    <text evidence="6">The sequence shown here is derived from an EMBL/GenBank/DDBJ whole genome shotgun (WGS) entry which is preliminary data.</text>
</comment>
<dbReference type="AlphaFoldDB" id="A0A928V5L7"/>
<dbReference type="PANTHER" id="PTHR47506:SF7">
    <property type="entry name" value="TRANSCRIPTIONAL REGULATORY PROTEIN"/>
    <property type="match status" value="1"/>
</dbReference>
<evidence type="ECO:0000313" key="6">
    <source>
        <dbReference type="EMBL" id="MBE8718293.1"/>
    </source>
</evidence>
<dbReference type="GO" id="GO:0003677">
    <property type="term" value="F:DNA binding"/>
    <property type="evidence" value="ECO:0007669"/>
    <property type="project" value="UniProtKB-UniRule"/>
</dbReference>
<dbReference type="RefSeq" id="WP_193910739.1">
    <property type="nucleotide sequence ID" value="NZ_PRDL01000001.1"/>
</dbReference>
<keyword evidence="3" id="KW-0804">Transcription</keyword>
<evidence type="ECO:0000256" key="1">
    <source>
        <dbReference type="ARBA" id="ARBA00023015"/>
    </source>
</evidence>
<dbReference type="SUPFAM" id="SSF46689">
    <property type="entry name" value="Homeodomain-like"/>
    <property type="match status" value="1"/>
</dbReference>
<organism evidence="6 7">
    <name type="scientific">Cellvibrio polysaccharolyticus</name>
    <dbReference type="NCBI Taxonomy" id="2082724"/>
    <lineage>
        <taxon>Bacteria</taxon>
        <taxon>Pseudomonadati</taxon>
        <taxon>Pseudomonadota</taxon>
        <taxon>Gammaproteobacteria</taxon>
        <taxon>Cellvibrionales</taxon>
        <taxon>Cellvibrionaceae</taxon>
        <taxon>Cellvibrio</taxon>
    </lineage>
</organism>
<keyword evidence="2 4" id="KW-0238">DNA-binding</keyword>
<dbReference type="Gene3D" id="1.10.10.60">
    <property type="entry name" value="Homeodomain-like"/>
    <property type="match status" value="1"/>
</dbReference>
<dbReference type="InterPro" id="IPR009057">
    <property type="entry name" value="Homeodomain-like_sf"/>
</dbReference>
<dbReference type="Gene3D" id="1.10.357.10">
    <property type="entry name" value="Tetracycline Repressor, domain 2"/>
    <property type="match status" value="1"/>
</dbReference>
<accession>A0A928V5L7</accession>
<protein>
    <submittedName>
        <fullName evidence="6">TetR/AcrR family transcriptional regulator</fullName>
    </submittedName>
</protein>